<keyword evidence="1" id="KW-0694">RNA-binding</keyword>
<feature type="region of interest" description="Disordered" evidence="2">
    <location>
        <begin position="261"/>
        <end position="366"/>
    </location>
</feature>
<name>A0A7S1X277_9CHLO</name>
<feature type="compositionally biased region" description="Low complexity" evidence="2">
    <location>
        <begin position="193"/>
        <end position="211"/>
    </location>
</feature>
<dbReference type="InterPro" id="IPR012677">
    <property type="entry name" value="Nucleotide-bd_a/b_plait_sf"/>
</dbReference>
<dbReference type="EMBL" id="HBGG01011956">
    <property type="protein sequence ID" value="CAD9203871.1"/>
    <property type="molecule type" value="Transcribed_RNA"/>
</dbReference>
<evidence type="ECO:0000313" key="4">
    <source>
        <dbReference type="EMBL" id="CAD9203871.1"/>
    </source>
</evidence>
<evidence type="ECO:0000259" key="3">
    <source>
        <dbReference type="PROSITE" id="PS50102"/>
    </source>
</evidence>
<reference evidence="4" key="1">
    <citation type="submission" date="2021-01" db="EMBL/GenBank/DDBJ databases">
        <authorList>
            <person name="Corre E."/>
            <person name="Pelletier E."/>
            <person name="Niang G."/>
            <person name="Scheremetjew M."/>
            <person name="Finn R."/>
            <person name="Kale V."/>
            <person name="Holt S."/>
            <person name="Cochrane G."/>
            <person name="Meng A."/>
            <person name="Brown T."/>
            <person name="Cohen L."/>
        </authorList>
    </citation>
    <scope>NUCLEOTIDE SEQUENCE</scope>
    <source>
        <strain evidence="4">PLY429</strain>
    </source>
</reference>
<feature type="compositionally biased region" description="Polar residues" evidence="2">
    <location>
        <begin position="151"/>
        <end position="173"/>
    </location>
</feature>
<dbReference type="InterPro" id="IPR000504">
    <property type="entry name" value="RRM_dom"/>
</dbReference>
<dbReference type="Pfam" id="PF00076">
    <property type="entry name" value="RRM_1"/>
    <property type="match status" value="1"/>
</dbReference>
<dbReference type="GO" id="GO:0003723">
    <property type="term" value="F:RNA binding"/>
    <property type="evidence" value="ECO:0007669"/>
    <property type="project" value="UniProtKB-UniRule"/>
</dbReference>
<sequence>MEDCFQSFGSLDSVRVFPGKTYAFVNFMRTADAAVAKDTLDGVPRPAITGTRPMIIRFQADSYAAAAAAKQEAKASSLGRDSPIFDPSIMLKVCQTGMELAEEVKGQQSKLSNRLNPNNIYFDPDLAERYKRMSKMEKEMLWEFDRRVRSTNVGSGSSVEPSPNPPTASSVSDTPLPVHKLLRSSQHHSADFSPYSSQPCSPRSQQQPSSPTHYQRPPPPPSSLSDHARRAPGAAVVPQQHDISSGQSSFAQLAALWPSSAAAPPSRLSGSPPIFPNTNPQQPILLPDRGSAHGAVGTRLPAAPGSVLSSLSNSSGYQHRRMPSADTEQPLAMYDSFAVPPGAVAAQSRSETGADGGGAGPSCDQT</sequence>
<feature type="domain" description="RRM" evidence="3">
    <location>
        <begin position="1"/>
        <end position="61"/>
    </location>
</feature>
<proteinExistence type="predicted"/>
<accession>A0A7S1X277</accession>
<dbReference type="InterPro" id="IPR035979">
    <property type="entry name" value="RBD_domain_sf"/>
</dbReference>
<feature type="region of interest" description="Disordered" evidence="2">
    <location>
        <begin position="151"/>
        <end position="247"/>
    </location>
</feature>
<organism evidence="4">
    <name type="scientific">Tetraselmis chuii</name>
    <dbReference type="NCBI Taxonomy" id="63592"/>
    <lineage>
        <taxon>Eukaryota</taxon>
        <taxon>Viridiplantae</taxon>
        <taxon>Chlorophyta</taxon>
        <taxon>core chlorophytes</taxon>
        <taxon>Chlorodendrophyceae</taxon>
        <taxon>Chlorodendrales</taxon>
        <taxon>Chlorodendraceae</taxon>
        <taxon>Tetraselmis</taxon>
    </lineage>
</organism>
<dbReference type="PROSITE" id="PS50102">
    <property type="entry name" value="RRM"/>
    <property type="match status" value="1"/>
</dbReference>
<gene>
    <name evidence="4" type="ORF">TCHU04912_LOCUS6106</name>
</gene>
<protein>
    <recommendedName>
        <fullName evidence="3">RRM domain-containing protein</fullName>
    </recommendedName>
</protein>
<dbReference type="SUPFAM" id="SSF54928">
    <property type="entry name" value="RNA-binding domain, RBD"/>
    <property type="match status" value="1"/>
</dbReference>
<dbReference type="Gene3D" id="3.30.70.330">
    <property type="match status" value="1"/>
</dbReference>
<dbReference type="AlphaFoldDB" id="A0A7S1X277"/>
<evidence type="ECO:0000256" key="2">
    <source>
        <dbReference type="SAM" id="MobiDB-lite"/>
    </source>
</evidence>
<feature type="compositionally biased region" description="Low complexity" evidence="2">
    <location>
        <begin position="261"/>
        <end position="272"/>
    </location>
</feature>
<feature type="compositionally biased region" description="Low complexity" evidence="2">
    <location>
        <begin position="306"/>
        <end position="315"/>
    </location>
</feature>
<evidence type="ECO:0000256" key="1">
    <source>
        <dbReference type="PROSITE-ProRule" id="PRU00176"/>
    </source>
</evidence>